<protein>
    <recommendedName>
        <fullName evidence="2">DUF5808 domain-containing protein</fullName>
    </recommendedName>
</protein>
<accession>A0A318UF85</accession>
<evidence type="ECO:0000313" key="3">
    <source>
        <dbReference type="EMBL" id="PYF75016.1"/>
    </source>
</evidence>
<gene>
    <name evidence="3" type="ORF">B0O44_103462</name>
</gene>
<name>A0A318UF85_9SPHI</name>
<reference evidence="3 4" key="1">
    <citation type="submission" date="2018-06" db="EMBL/GenBank/DDBJ databases">
        <title>Genomic Encyclopedia of Archaeal and Bacterial Type Strains, Phase II (KMG-II): from individual species to whole genera.</title>
        <authorList>
            <person name="Goeker M."/>
        </authorList>
    </citation>
    <scope>NUCLEOTIDE SEQUENCE [LARGE SCALE GENOMIC DNA]</scope>
    <source>
        <strain evidence="3 4">DSM 27372</strain>
    </source>
</reference>
<feature type="transmembrane region" description="Helical" evidence="1">
    <location>
        <begin position="45"/>
        <end position="64"/>
    </location>
</feature>
<keyword evidence="1" id="KW-0472">Membrane</keyword>
<proteinExistence type="predicted"/>
<comment type="caution">
    <text evidence="3">The sequence shown here is derived from an EMBL/GenBank/DDBJ whole genome shotgun (WGS) entry which is preliminary data.</text>
</comment>
<dbReference type="InterPro" id="IPR043831">
    <property type="entry name" value="DUF5808"/>
</dbReference>
<dbReference type="OrthoDB" id="157646at2"/>
<keyword evidence="1" id="KW-0812">Transmembrane</keyword>
<evidence type="ECO:0000259" key="2">
    <source>
        <dbReference type="Pfam" id="PF19124"/>
    </source>
</evidence>
<dbReference type="AlphaFoldDB" id="A0A318UF85"/>
<evidence type="ECO:0000313" key="4">
    <source>
        <dbReference type="Proteomes" id="UP000248198"/>
    </source>
</evidence>
<feature type="domain" description="DUF5808" evidence="2">
    <location>
        <begin position="21"/>
        <end position="45"/>
    </location>
</feature>
<evidence type="ECO:0000256" key="1">
    <source>
        <dbReference type="SAM" id="Phobius"/>
    </source>
</evidence>
<keyword evidence="4" id="KW-1185">Reference proteome</keyword>
<dbReference type="EMBL" id="QKLU01000003">
    <property type="protein sequence ID" value="PYF75016.1"/>
    <property type="molecule type" value="Genomic_DNA"/>
</dbReference>
<dbReference type="Proteomes" id="UP000248198">
    <property type="component" value="Unassembled WGS sequence"/>
</dbReference>
<organism evidence="3 4">
    <name type="scientific">Pedobacter nutrimenti</name>
    <dbReference type="NCBI Taxonomy" id="1241337"/>
    <lineage>
        <taxon>Bacteria</taxon>
        <taxon>Pseudomonadati</taxon>
        <taxon>Bacteroidota</taxon>
        <taxon>Sphingobacteriia</taxon>
        <taxon>Sphingobacteriales</taxon>
        <taxon>Sphingobacteriaceae</taxon>
        <taxon>Pedobacter</taxon>
    </lineage>
</organism>
<dbReference type="RefSeq" id="WP_110829990.1">
    <property type="nucleotide sequence ID" value="NZ_QKLU01000003.1"/>
</dbReference>
<sequence length="65" mass="7695">MDQFDRDNQDFWKWGILYNNPSDPAVWVAKRYGFGWTLNYAHQAAYWWTALILILPVIAVLSSIF</sequence>
<keyword evidence="1" id="KW-1133">Transmembrane helix</keyword>
<dbReference type="Pfam" id="PF19124">
    <property type="entry name" value="DUF5808"/>
    <property type="match status" value="1"/>
</dbReference>